<evidence type="ECO:0000313" key="2">
    <source>
        <dbReference type="Proteomes" id="UP000198897"/>
    </source>
</evidence>
<dbReference type="Pfam" id="PF04402">
    <property type="entry name" value="SIMPL"/>
    <property type="match status" value="1"/>
</dbReference>
<dbReference type="AlphaFoldDB" id="A0A1I2MYV7"/>
<dbReference type="EMBL" id="FOOG01000016">
    <property type="protein sequence ID" value="SFF96775.1"/>
    <property type="molecule type" value="Genomic_DNA"/>
</dbReference>
<name>A0A1I2MYV7_9BACI</name>
<dbReference type="InterPro" id="IPR052022">
    <property type="entry name" value="26kDa_periplasmic_antigen"/>
</dbReference>
<proteinExistence type="predicted"/>
<dbReference type="RefSeq" id="WP_089751985.1">
    <property type="nucleotide sequence ID" value="NZ_FOOG01000016.1"/>
</dbReference>
<dbReference type="Proteomes" id="UP000198897">
    <property type="component" value="Unassembled WGS sequence"/>
</dbReference>
<dbReference type="OrthoDB" id="9785192at2"/>
<protein>
    <recommendedName>
        <fullName evidence="3">DUF541 domain-containing protein</fullName>
    </recommendedName>
</protein>
<reference evidence="2" key="1">
    <citation type="submission" date="2016-10" db="EMBL/GenBank/DDBJ databases">
        <authorList>
            <person name="Varghese N."/>
            <person name="Submissions S."/>
        </authorList>
    </citation>
    <scope>NUCLEOTIDE SEQUENCE [LARGE SCALE GENOMIC DNA]</scope>
    <source>
        <strain evidence="2">FP5</strain>
    </source>
</reference>
<evidence type="ECO:0008006" key="3">
    <source>
        <dbReference type="Google" id="ProtNLM"/>
    </source>
</evidence>
<evidence type="ECO:0000313" key="1">
    <source>
        <dbReference type="EMBL" id="SFF96775.1"/>
    </source>
</evidence>
<dbReference type="PANTHER" id="PTHR34387:SF1">
    <property type="entry name" value="PERIPLASMIC IMMUNOGENIC PROTEIN"/>
    <property type="match status" value="1"/>
</dbReference>
<accession>A0A1I2MYV7</accession>
<dbReference type="PANTHER" id="PTHR34387">
    <property type="entry name" value="SLR1258 PROTEIN"/>
    <property type="match status" value="1"/>
</dbReference>
<organism evidence="1 2">
    <name type="scientific">Halobacillus alkaliphilus</name>
    <dbReference type="NCBI Taxonomy" id="396056"/>
    <lineage>
        <taxon>Bacteria</taxon>
        <taxon>Bacillati</taxon>
        <taxon>Bacillota</taxon>
        <taxon>Bacilli</taxon>
        <taxon>Bacillales</taxon>
        <taxon>Bacillaceae</taxon>
        <taxon>Halobacillus</taxon>
    </lineage>
</organism>
<sequence length="221" mass="24049">MNSLSYQGLVRDHQEGRTITVHGTGQVLTRPDAASVQIGFVNQDTDIRKAQGLNSSTIQKITNALIQAGVPQENIQTAEYSVTPQYEYIDGKQVFRGYEVSHILAVTIEDVDQTGYIIDTAVSQGANRITSIQFTLKRPQAAYQKALQIALGNALASAQTMANTMNLKLDQTPIQIVEKDGGRAVPRSFAQADMVSSGAAPIEPGELKTSARVEVKFQYYS</sequence>
<dbReference type="Gene3D" id="3.30.110.170">
    <property type="entry name" value="Protein of unknown function (DUF541), domain 1"/>
    <property type="match status" value="1"/>
</dbReference>
<keyword evidence="2" id="KW-1185">Reference proteome</keyword>
<dbReference type="InterPro" id="IPR007497">
    <property type="entry name" value="SIMPL/DUF541"/>
</dbReference>
<dbReference type="GO" id="GO:0006974">
    <property type="term" value="P:DNA damage response"/>
    <property type="evidence" value="ECO:0007669"/>
    <property type="project" value="TreeGrafter"/>
</dbReference>
<dbReference type="Gene3D" id="3.30.70.2970">
    <property type="entry name" value="Protein of unknown function (DUF541), domain 2"/>
    <property type="match status" value="1"/>
</dbReference>
<gene>
    <name evidence="1" type="ORF">SAMN05216353_11645</name>
</gene>